<dbReference type="EMBL" id="BARU01001039">
    <property type="protein sequence ID" value="GAH28341.1"/>
    <property type="molecule type" value="Genomic_DNA"/>
</dbReference>
<proteinExistence type="predicted"/>
<comment type="caution">
    <text evidence="1">The sequence shown here is derived from an EMBL/GenBank/DDBJ whole genome shotgun (WGS) entry which is preliminary data.</text>
</comment>
<reference evidence="1" key="1">
    <citation type="journal article" date="2014" name="Front. Microbiol.">
        <title>High frequency of phylogenetically diverse reductive dehalogenase-homologous genes in deep subseafloor sedimentary metagenomes.</title>
        <authorList>
            <person name="Kawai M."/>
            <person name="Futagami T."/>
            <person name="Toyoda A."/>
            <person name="Takaki Y."/>
            <person name="Nishi S."/>
            <person name="Hori S."/>
            <person name="Arai W."/>
            <person name="Tsubouchi T."/>
            <person name="Morono Y."/>
            <person name="Uchiyama I."/>
            <person name="Ito T."/>
            <person name="Fujiyama A."/>
            <person name="Inagaki F."/>
            <person name="Takami H."/>
        </authorList>
    </citation>
    <scope>NUCLEOTIDE SEQUENCE</scope>
    <source>
        <strain evidence="1">Expedition CK06-06</strain>
    </source>
</reference>
<feature type="non-terminal residue" evidence="1">
    <location>
        <position position="522"/>
    </location>
</feature>
<protein>
    <recommendedName>
        <fullName evidence="2">Sialidase domain-containing protein</fullName>
    </recommendedName>
</protein>
<name>X1E505_9ZZZZ</name>
<sequence>SLGYNGNRHLVREPNTENLHLVYTNHGNILYRYSDSGGEVWTLAERVGEGNSPAIALDSWENPLVTWTKGDTLFLGRKCGGSNGWQLTKFSFPSLWPFHPSLIVTFTRMDPKPDTAHIIVRLDDLININFPSNLIKEVSFPVTKPEKYQTRTLDESSGADMIPLEFPSVARDYENTLHASWMHGDTVYYGTREEQQSRWNVWEEPFHYWGRNSAHPFVETYGDSIFVVWQNEENEEVYRGRKHLQWPYFFWSNLSQTPATPSIYPVNASGMVTTFVDKSFLAPEYDIFWRTYPDEPLHNISKTPFTKSIFPHTSLQIVQEQDMPIQYTVWQEGNESPYEIKSEKTNINPTPPPAYFTSIAGLEIPSLYLVERDSFIPDWQIPVDVGYETITYQFPLEPNYKYKFKSIAYHEGNDKWKMKVTVDGEEIGEIEYEPYKPETLECLIPEAFYKDSLIEVTFECDGGDFATIGPIYIYRYESGEVGSKGGHYGGPMTQGTFNRNRFSLTIFPNPFIQTLRIRFQTK</sequence>
<feature type="non-terminal residue" evidence="1">
    <location>
        <position position="1"/>
    </location>
</feature>
<dbReference type="AlphaFoldDB" id="X1E505"/>
<evidence type="ECO:0000313" key="1">
    <source>
        <dbReference type="EMBL" id="GAH28341.1"/>
    </source>
</evidence>
<evidence type="ECO:0008006" key="2">
    <source>
        <dbReference type="Google" id="ProtNLM"/>
    </source>
</evidence>
<organism evidence="1">
    <name type="scientific">marine sediment metagenome</name>
    <dbReference type="NCBI Taxonomy" id="412755"/>
    <lineage>
        <taxon>unclassified sequences</taxon>
        <taxon>metagenomes</taxon>
        <taxon>ecological metagenomes</taxon>
    </lineage>
</organism>
<accession>X1E505</accession>
<gene>
    <name evidence="1" type="ORF">S03H2_02944</name>
</gene>